<keyword evidence="2" id="KW-1185">Reference proteome</keyword>
<accession>B9S3X3</accession>
<dbReference type="Proteomes" id="UP000008311">
    <property type="component" value="Unassembled WGS sequence"/>
</dbReference>
<organism evidence="1 2">
    <name type="scientific">Ricinus communis</name>
    <name type="common">Castor bean</name>
    <dbReference type="NCBI Taxonomy" id="3988"/>
    <lineage>
        <taxon>Eukaryota</taxon>
        <taxon>Viridiplantae</taxon>
        <taxon>Streptophyta</taxon>
        <taxon>Embryophyta</taxon>
        <taxon>Tracheophyta</taxon>
        <taxon>Spermatophyta</taxon>
        <taxon>Magnoliopsida</taxon>
        <taxon>eudicotyledons</taxon>
        <taxon>Gunneridae</taxon>
        <taxon>Pentapetalae</taxon>
        <taxon>rosids</taxon>
        <taxon>fabids</taxon>
        <taxon>Malpighiales</taxon>
        <taxon>Euphorbiaceae</taxon>
        <taxon>Acalyphoideae</taxon>
        <taxon>Acalypheae</taxon>
        <taxon>Ricinus</taxon>
    </lineage>
</organism>
<name>B9S3X3_RICCO</name>
<reference evidence="2" key="1">
    <citation type="journal article" date="2010" name="Nat. Biotechnol.">
        <title>Draft genome sequence of the oilseed species Ricinus communis.</title>
        <authorList>
            <person name="Chan A.P."/>
            <person name="Crabtree J."/>
            <person name="Zhao Q."/>
            <person name="Lorenzi H."/>
            <person name="Orvis J."/>
            <person name="Puiu D."/>
            <person name="Melake-Berhan A."/>
            <person name="Jones K.M."/>
            <person name="Redman J."/>
            <person name="Chen G."/>
            <person name="Cahoon E.B."/>
            <person name="Gedil M."/>
            <person name="Stanke M."/>
            <person name="Haas B.J."/>
            <person name="Wortman J.R."/>
            <person name="Fraser-Liggett C.M."/>
            <person name="Ravel J."/>
            <person name="Rabinowicz P.D."/>
        </authorList>
    </citation>
    <scope>NUCLEOTIDE SEQUENCE [LARGE SCALE GENOMIC DNA]</scope>
    <source>
        <strain evidence="2">cv. Hale</strain>
    </source>
</reference>
<evidence type="ECO:0000313" key="2">
    <source>
        <dbReference type="Proteomes" id="UP000008311"/>
    </source>
</evidence>
<evidence type="ECO:0000313" key="1">
    <source>
        <dbReference type="EMBL" id="EEF41654.1"/>
    </source>
</evidence>
<gene>
    <name evidence="1" type="ORF">RCOM_0556650</name>
</gene>
<dbReference type="EMBL" id="EQ973863">
    <property type="protein sequence ID" value="EEF41654.1"/>
    <property type="molecule type" value="Genomic_DNA"/>
</dbReference>
<protein>
    <submittedName>
        <fullName evidence="1">Uncharacterized protein</fullName>
    </submittedName>
</protein>
<dbReference type="AlphaFoldDB" id="B9S3X3"/>
<dbReference type="InParanoid" id="B9S3X3"/>
<proteinExistence type="predicted"/>
<sequence length="57" mass="6130">MQLVNVALVEALGGPTCERKDSHTIISEGDPKTVIEMVNGMYPVSQGVSTVIDDIRD</sequence>